<dbReference type="PANTHER" id="PTHR43198">
    <property type="entry name" value="BIFUNCTIONAL TH2 PROTEIN"/>
    <property type="match status" value="1"/>
</dbReference>
<dbReference type="RefSeq" id="WP_053582446.1">
    <property type="nucleotide sequence ID" value="NZ_LGRV01000003.1"/>
</dbReference>
<keyword evidence="12" id="KW-1185">Reference proteome</keyword>
<keyword evidence="7 9" id="KW-0784">Thiamine biosynthesis</keyword>
<dbReference type="Pfam" id="PF03070">
    <property type="entry name" value="TENA_THI-4"/>
    <property type="match status" value="1"/>
</dbReference>
<dbReference type="InterPro" id="IPR004305">
    <property type="entry name" value="Thiaminase-2/PQQC"/>
</dbReference>
<accession>A0ABR5JY99</accession>
<evidence type="ECO:0000256" key="8">
    <source>
        <dbReference type="ARBA" id="ARBA00048337"/>
    </source>
</evidence>
<comment type="similarity">
    <text evidence="3 9">Belongs to the TenA family.</text>
</comment>
<dbReference type="InterPro" id="IPR016084">
    <property type="entry name" value="Haem_Oase-like_multi-hlx"/>
</dbReference>
<organism evidence="11 12">
    <name type="scientific">Lysinibacillus contaminans</name>
    <dbReference type="NCBI Taxonomy" id="1293441"/>
    <lineage>
        <taxon>Bacteria</taxon>
        <taxon>Bacillati</taxon>
        <taxon>Bacillota</taxon>
        <taxon>Bacilli</taxon>
        <taxon>Bacillales</taxon>
        <taxon>Bacillaceae</taxon>
        <taxon>Lysinibacillus</taxon>
    </lineage>
</organism>
<dbReference type="InterPro" id="IPR026285">
    <property type="entry name" value="TenA_E"/>
</dbReference>
<dbReference type="EMBL" id="LGRV01000003">
    <property type="protein sequence ID" value="KOS67637.1"/>
    <property type="molecule type" value="Genomic_DNA"/>
</dbReference>
<evidence type="ECO:0000313" key="11">
    <source>
        <dbReference type="EMBL" id="KOS67637.1"/>
    </source>
</evidence>
<gene>
    <name evidence="11" type="ORF">AEA09_03090</name>
</gene>
<dbReference type="PANTHER" id="PTHR43198:SF2">
    <property type="entry name" value="SI:CH1073-67J19.1-RELATED"/>
    <property type="match status" value="1"/>
</dbReference>
<dbReference type="InterPro" id="IPR050967">
    <property type="entry name" value="Thiamine_Salvage_TenA"/>
</dbReference>
<feature type="domain" description="Thiaminase-2/PQQC" evidence="10">
    <location>
        <begin position="10"/>
        <end position="214"/>
    </location>
</feature>
<comment type="caution">
    <text evidence="11">The sequence shown here is derived from an EMBL/GenBank/DDBJ whole genome shotgun (WGS) entry which is preliminary data.</text>
</comment>
<comment type="catalytic activity">
    <reaction evidence="8 9">
        <text>thiamine + H2O = 5-(2-hydroxyethyl)-4-methylthiazole + 4-amino-5-hydroxymethyl-2-methylpyrimidine + H(+)</text>
        <dbReference type="Rhea" id="RHEA:17509"/>
        <dbReference type="ChEBI" id="CHEBI:15377"/>
        <dbReference type="ChEBI" id="CHEBI:15378"/>
        <dbReference type="ChEBI" id="CHEBI:16892"/>
        <dbReference type="ChEBI" id="CHEBI:17957"/>
        <dbReference type="ChEBI" id="CHEBI:18385"/>
        <dbReference type="EC" id="3.5.99.2"/>
    </reaction>
</comment>
<evidence type="ECO:0000313" key="12">
    <source>
        <dbReference type="Proteomes" id="UP000050668"/>
    </source>
</evidence>
<comment type="subunit">
    <text evidence="4">Homotetramer.</text>
</comment>
<evidence type="ECO:0000256" key="1">
    <source>
        <dbReference type="ARBA" id="ARBA00001881"/>
    </source>
</evidence>
<comment type="pathway">
    <text evidence="2 9">Cofactor biosynthesis; thiamine diphosphate biosynthesis.</text>
</comment>
<evidence type="ECO:0000256" key="5">
    <source>
        <dbReference type="ARBA" id="ARBA00012684"/>
    </source>
</evidence>
<protein>
    <recommendedName>
        <fullName evidence="6 9">Aminopyrimidine aminohydrolase</fullName>
        <ecNumber evidence="5 9">3.5.99.2</ecNumber>
    </recommendedName>
</protein>
<name>A0ABR5JY99_9BACI</name>
<evidence type="ECO:0000256" key="3">
    <source>
        <dbReference type="ARBA" id="ARBA00010264"/>
    </source>
</evidence>
<dbReference type="PIRSF" id="PIRSF003170">
    <property type="entry name" value="Pet18p"/>
    <property type="match status" value="1"/>
</dbReference>
<comment type="catalytic activity">
    <reaction evidence="1 9">
        <text>4-amino-5-aminomethyl-2-methylpyrimidine + H2O = 4-amino-5-hydroxymethyl-2-methylpyrimidine + NH4(+)</text>
        <dbReference type="Rhea" id="RHEA:31799"/>
        <dbReference type="ChEBI" id="CHEBI:15377"/>
        <dbReference type="ChEBI" id="CHEBI:16892"/>
        <dbReference type="ChEBI" id="CHEBI:28938"/>
        <dbReference type="ChEBI" id="CHEBI:63416"/>
        <dbReference type="EC" id="3.5.99.2"/>
    </reaction>
</comment>
<comment type="function">
    <text evidence="9">Catalyzes an amino-pyrimidine hydrolysis reaction at the C5' of the pyrimidine moiety of thiamine compounds, a reaction that is part of a thiamine salvage pathway. Thus, catalyzes the conversion of 4-amino-5-aminomethyl-2-methylpyrimidine to 4-amino-5-hydroxymethyl-2-methylpyrimidine (HMP).</text>
</comment>
<evidence type="ECO:0000259" key="10">
    <source>
        <dbReference type="Pfam" id="PF03070"/>
    </source>
</evidence>
<dbReference type="Gene3D" id="1.20.910.10">
    <property type="entry name" value="Heme oxygenase-like"/>
    <property type="match status" value="1"/>
</dbReference>
<evidence type="ECO:0000256" key="6">
    <source>
        <dbReference type="ARBA" id="ARBA00013647"/>
    </source>
</evidence>
<dbReference type="SUPFAM" id="SSF48613">
    <property type="entry name" value="Heme oxygenase-like"/>
    <property type="match status" value="1"/>
</dbReference>
<proteinExistence type="inferred from homology"/>
<evidence type="ECO:0000256" key="9">
    <source>
        <dbReference type="PIRNR" id="PIRNR003170"/>
    </source>
</evidence>
<dbReference type="CDD" id="cd19364">
    <property type="entry name" value="TenA_C_BsTenA-like"/>
    <property type="match status" value="1"/>
</dbReference>
<reference evidence="12" key="1">
    <citation type="submission" date="2015-07" db="EMBL/GenBank/DDBJ databases">
        <title>Fjat-14205 dsm 2895.</title>
        <authorList>
            <person name="Liu B."/>
            <person name="Wang J."/>
            <person name="Zhu Y."/>
            <person name="Liu G."/>
            <person name="Chen Q."/>
            <person name="Chen Z."/>
            <person name="Lan J."/>
            <person name="Che J."/>
            <person name="Ge C."/>
            <person name="Shi H."/>
            <person name="Pan Z."/>
            <person name="Liu X."/>
        </authorList>
    </citation>
    <scope>NUCLEOTIDE SEQUENCE [LARGE SCALE GENOMIC DNA]</scope>
    <source>
        <strain evidence="12">DSM 25560</strain>
    </source>
</reference>
<evidence type="ECO:0000256" key="4">
    <source>
        <dbReference type="ARBA" id="ARBA00011881"/>
    </source>
</evidence>
<dbReference type="NCBIfam" id="TIGR04306">
    <property type="entry name" value="salvage_TenA"/>
    <property type="match status" value="1"/>
</dbReference>
<evidence type="ECO:0000256" key="2">
    <source>
        <dbReference type="ARBA" id="ARBA00004948"/>
    </source>
</evidence>
<evidence type="ECO:0000256" key="7">
    <source>
        <dbReference type="ARBA" id="ARBA00022977"/>
    </source>
</evidence>
<sequence length="224" mass="26006">MTFCDELRKETDIYWEGSFQHPFVKGIADGTLSIDKFKYYMIQDAFYLKHYAKVLAFAAAKCETPEEFAYYTDMAKFITEAELELHHSVFLELNVTPEEIEQSEPAPGAINYINHMYSAVHNGDVAEAFAAMMPCPWLYLEIGLYYKDAKPGVKLYEDWIAMYSNEDFQATIQTQISMMNAYAAAASPEKLAILKSHFKNSCYYELQFWEMAWTKENWVPETVR</sequence>
<dbReference type="EC" id="3.5.99.2" evidence="5 9"/>
<dbReference type="Proteomes" id="UP000050668">
    <property type="component" value="Unassembled WGS sequence"/>
</dbReference>
<dbReference type="InterPro" id="IPR027574">
    <property type="entry name" value="Thiaminase_II"/>
</dbReference>
<keyword evidence="9" id="KW-0378">Hydrolase</keyword>